<dbReference type="Pfam" id="PF12710">
    <property type="entry name" value="HAD"/>
    <property type="match status" value="1"/>
</dbReference>
<dbReference type="InterPro" id="IPR050582">
    <property type="entry name" value="HAD-like_SerB"/>
</dbReference>
<sequence length="218" mass="24470">MRRLAVFDLDHTLLADDSDHLWGCWMVEQGLVDRDRYARENERFYGLYSAGTLDIHEYAAFSMQVLVEQPPARMLALRERFVAERIAPIVAPGTPALLERHRAQGDVLLITSATNRFITEPIAALLGIDHLLATDPEQRNGRYTGRIAGIPNFQGGKVHRLREWLASQAPPFDHLTAYSDSRNDIPLLEEAHTAIAVDPDPVLRATAGARGWQIISLR</sequence>
<dbReference type="PANTHER" id="PTHR43344">
    <property type="entry name" value="PHOSPHOSERINE PHOSPHATASE"/>
    <property type="match status" value="1"/>
</dbReference>
<dbReference type="Gene3D" id="3.40.50.1000">
    <property type="entry name" value="HAD superfamily/HAD-like"/>
    <property type="match status" value="1"/>
</dbReference>
<keyword evidence="3" id="KW-0460">Magnesium</keyword>
<gene>
    <name evidence="4" type="ORF">G7Y85_12130</name>
</gene>
<dbReference type="NCBIfam" id="TIGR01488">
    <property type="entry name" value="HAD-SF-IB"/>
    <property type="match status" value="1"/>
</dbReference>
<dbReference type="RefSeq" id="WP_166257171.1">
    <property type="nucleotide sequence ID" value="NZ_JAAMOW010000006.1"/>
</dbReference>
<dbReference type="AlphaFoldDB" id="A0A6M2BSA9"/>
<dbReference type="PANTHER" id="PTHR43344:SF13">
    <property type="entry name" value="PHOSPHATASE RV3661-RELATED"/>
    <property type="match status" value="1"/>
</dbReference>
<dbReference type="InterPro" id="IPR023214">
    <property type="entry name" value="HAD_sf"/>
</dbReference>
<dbReference type="CDD" id="cd02612">
    <property type="entry name" value="HAD_PGPPase"/>
    <property type="match status" value="1"/>
</dbReference>
<evidence type="ECO:0000256" key="1">
    <source>
        <dbReference type="ARBA" id="ARBA00022723"/>
    </source>
</evidence>
<evidence type="ECO:0000256" key="3">
    <source>
        <dbReference type="ARBA" id="ARBA00022842"/>
    </source>
</evidence>
<dbReference type="Proteomes" id="UP000472676">
    <property type="component" value="Unassembled WGS sequence"/>
</dbReference>
<name>A0A6M2BSA9_9GAMM</name>
<dbReference type="EMBL" id="JAAMOW010000006">
    <property type="protein sequence ID" value="NGY05512.1"/>
    <property type="molecule type" value="Genomic_DNA"/>
</dbReference>
<keyword evidence="5" id="KW-1185">Reference proteome</keyword>
<proteinExistence type="predicted"/>
<comment type="caution">
    <text evidence="4">The sequence shown here is derived from an EMBL/GenBank/DDBJ whole genome shotgun (WGS) entry which is preliminary data.</text>
</comment>
<organism evidence="4 5">
    <name type="scientific">Solimonas terrae</name>
    <dbReference type="NCBI Taxonomy" id="1396819"/>
    <lineage>
        <taxon>Bacteria</taxon>
        <taxon>Pseudomonadati</taxon>
        <taxon>Pseudomonadota</taxon>
        <taxon>Gammaproteobacteria</taxon>
        <taxon>Nevskiales</taxon>
        <taxon>Nevskiaceae</taxon>
        <taxon>Solimonas</taxon>
    </lineage>
</organism>
<dbReference type="NCBIfam" id="TIGR01490">
    <property type="entry name" value="HAD-SF-IB-hyp1"/>
    <property type="match status" value="1"/>
</dbReference>
<evidence type="ECO:0000313" key="4">
    <source>
        <dbReference type="EMBL" id="NGY05512.1"/>
    </source>
</evidence>
<keyword evidence="1" id="KW-0479">Metal-binding</keyword>
<dbReference type="InterPro" id="IPR006385">
    <property type="entry name" value="HAD_hydro_SerB1"/>
</dbReference>
<reference evidence="4 5" key="1">
    <citation type="journal article" date="2014" name="Int. J. Syst. Evol. Microbiol.">
        <title>Solimonas terrae sp. nov., isolated from soil.</title>
        <authorList>
            <person name="Kim S.J."/>
            <person name="Moon J.Y."/>
            <person name="Weon H.Y."/>
            <person name="Ahn J.H."/>
            <person name="Chen W.M."/>
            <person name="Kwon S.W."/>
        </authorList>
    </citation>
    <scope>NUCLEOTIDE SEQUENCE [LARGE SCALE GENOMIC DNA]</scope>
    <source>
        <strain evidence="4 5">KIS83-12</strain>
    </source>
</reference>
<keyword evidence="2 4" id="KW-0378">Hydrolase</keyword>
<dbReference type="InterPro" id="IPR036412">
    <property type="entry name" value="HAD-like_sf"/>
</dbReference>
<dbReference type="Gene3D" id="1.20.1440.100">
    <property type="entry name" value="SG protein - dephosphorylation function"/>
    <property type="match status" value="1"/>
</dbReference>
<dbReference type="GO" id="GO:0046872">
    <property type="term" value="F:metal ion binding"/>
    <property type="evidence" value="ECO:0007669"/>
    <property type="project" value="UniProtKB-KW"/>
</dbReference>
<protein>
    <submittedName>
        <fullName evidence="4">HAD family hydrolase</fullName>
    </submittedName>
</protein>
<evidence type="ECO:0000256" key="2">
    <source>
        <dbReference type="ARBA" id="ARBA00022801"/>
    </source>
</evidence>
<accession>A0A6M2BSA9</accession>
<dbReference type="GO" id="GO:0016787">
    <property type="term" value="F:hydrolase activity"/>
    <property type="evidence" value="ECO:0007669"/>
    <property type="project" value="UniProtKB-KW"/>
</dbReference>
<evidence type="ECO:0000313" key="5">
    <source>
        <dbReference type="Proteomes" id="UP000472676"/>
    </source>
</evidence>
<dbReference type="SUPFAM" id="SSF56784">
    <property type="entry name" value="HAD-like"/>
    <property type="match status" value="1"/>
</dbReference>